<dbReference type="OrthoDB" id="9816120at2"/>
<keyword evidence="4" id="KW-1185">Reference proteome</keyword>
<dbReference type="InterPro" id="IPR028994">
    <property type="entry name" value="Integrin_alpha_N"/>
</dbReference>
<dbReference type="Gene3D" id="2.130.10.130">
    <property type="entry name" value="Integrin alpha, N-terminal"/>
    <property type="match status" value="3"/>
</dbReference>
<dbReference type="Pfam" id="PF07593">
    <property type="entry name" value="UnbV_ASPIC"/>
    <property type="match status" value="1"/>
</dbReference>
<dbReference type="EMBL" id="CP027806">
    <property type="protein sequence ID" value="AXJ01584.1"/>
    <property type="molecule type" value="Genomic_DNA"/>
</dbReference>
<dbReference type="PANTHER" id="PTHR16026:SF0">
    <property type="entry name" value="CARTILAGE ACIDIC PROTEIN 1"/>
    <property type="match status" value="1"/>
</dbReference>
<protein>
    <submittedName>
        <fullName evidence="3">Repeat domain-containing protein</fullName>
    </submittedName>
</protein>
<keyword evidence="1" id="KW-0732">Signal</keyword>
<sequence>MNYSSHSTNLSISFNCLFLAALSVVLLSCAKERESEDFRFERLDPGYTQLDFTNTVENTPEFHILNYLYFYDGGGVAIGDLNNNGLPDIFLTANDGPNRLFMNLGDYRFEDVTEQAGIIHQEGSWSTGVTMADITGNGYLDIYVSHSNYLVKTGRNQLFINNGDMTFTEMAADFGLDFEGYSTQAIFFDYNRNGRLDMFLLNHSFHSDRTYGQAERLRQVFDPKAGDRLFRNDGDRFTDVSQEAGIISSALGYGLGVAVTDINLNGWPDIYVGNDFHEDDYLYINNGDGTFTEMLYSAFSHTSRSSMGNDIADLTNNGFVDVFSLDMMSEEYEVYMTSGGPDIWPIAQTKREFGFGAKNARNTLHINRGNDRDGMPVFSEMAFSLGLARTEWSWAALMADFDNSGFKDVFVTNGMPHRPNDLDFVARLRVIRQQATEEETAQREFEAINLMPSVVVPNYMYRNLGGLQFEDVSRAWGFGHDVVSNGAAWADLNNSGRLDLVVSNINEPTRIYRNTTELDSAAHFLRVSLDGRSPNTGGLGSKVILYGDGQVFYQEQMPTRGFQSSVDHRLHFGLGALTEIDSLLVIWPDWTYEVRRDVSANQHITLRQDEASGQFDFTRLHRSFDNATLHPAPQSLHPDFVHQENRFDDFNREPLMPYKLSTQGPALAVGDVTGNGLDDLYFGGAFRQPGRLFLQQSNGTFVASQNELFAQHAVGEEVDALFFDATGNGLLDLYVMTGGGQFVDTEEALKDRLYINQGNGRFTYEPERLPAMFLNGAVVRAADFTGNGALDLFIGGRSVPWAYGRSPGSYLFANDGTGHFSNVTDSWYPELPDIGMVTDAVWADLTGDGKPELIITGEWMPVKVLAVRDGRFSDITADLGIAAWGGLWQHVQVADLTGNGAPDLLLGNFGTNSRMEASPESPLHLLINKFGDDGRESAIMVIERNNSLYPFDRLEELLLEFSFLNQRVRSYRDFSTRNLFQLLGREQVEQADRFTVSTLHSGVWLNDGNGQFNWQAFPIEAQAFPLMSSEVWHDATGRPHLLLGGNLHAVKPGTGGKQGAGVGLHLSWSAEKGFEVLELQDSGFIVRGETRHIRSLQVPGNRTRIITARNNDRPLLFDLKP</sequence>
<accession>A0A345UM82</accession>
<dbReference type="InterPro" id="IPR011519">
    <property type="entry name" value="UnbV_ASPIC"/>
</dbReference>
<evidence type="ECO:0000313" key="4">
    <source>
        <dbReference type="Proteomes" id="UP000254808"/>
    </source>
</evidence>
<proteinExistence type="predicted"/>
<evidence type="ECO:0000313" key="3">
    <source>
        <dbReference type="EMBL" id="AXJ01584.1"/>
    </source>
</evidence>
<evidence type="ECO:0000259" key="2">
    <source>
        <dbReference type="Pfam" id="PF07593"/>
    </source>
</evidence>
<dbReference type="Proteomes" id="UP000254808">
    <property type="component" value="Chromosome"/>
</dbReference>
<dbReference type="Pfam" id="PF13517">
    <property type="entry name" value="FG-GAP_3"/>
    <property type="match status" value="3"/>
</dbReference>
<organism evidence="3 4">
    <name type="scientific">Cyclonatronum proteinivorum</name>
    <dbReference type="NCBI Taxonomy" id="1457365"/>
    <lineage>
        <taxon>Bacteria</taxon>
        <taxon>Pseudomonadati</taxon>
        <taxon>Balneolota</taxon>
        <taxon>Balneolia</taxon>
        <taxon>Balneolales</taxon>
        <taxon>Cyclonatronaceae</taxon>
        <taxon>Cyclonatronum</taxon>
    </lineage>
</organism>
<dbReference type="InterPro" id="IPR027039">
    <property type="entry name" value="Crtac1"/>
</dbReference>
<dbReference type="PANTHER" id="PTHR16026">
    <property type="entry name" value="CARTILAGE ACIDIC PROTEIN 1"/>
    <property type="match status" value="1"/>
</dbReference>
<feature type="domain" description="ASPIC/UnbV" evidence="2">
    <location>
        <begin position="538"/>
        <end position="605"/>
    </location>
</feature>
<dbReference type="KEGG" id="cprv:CYPRO_2342"/>
<dbReference type="InterPro" id="IPR013517">
    <property type="entry name" value="FG-GAP"/>
</dbReference>
<reference evidence="3 4" key="1">
    <citation type="submission" date="2018-03" db="EMBL/GenBank/DDBJ databases">
        <title>Phenotypic and genomic properties of Cyclonatronum proteinivorum gen. nov., sp. nov., a haloalkaliphilic bacteroidete from soda lakes possessing Na+-translocating rhodopsin.</title>
        <authorList>
            <person name="Toshchakov S.V."/>
            <person name="Korzhenkov A."/>
            <person name="Samarov N.I."/>
            <person name="Kublanov I.V."/>
            <person name="Muntyan M.S."/>
            <person name="Sorokin D.Y."/>
        </authorList>
    </citation>
    <scope>NUCLEOTIDE SEQUENCE [LARGE SCALE GENOMIC DNA]</scope>
    <source>
        <strain evidence="3 4">Omega</strain>
    </source>
</reference>
<evidence type="ECO:0000256" key="1">
    <source>
        <dbReference type="ARBA" id="ARBA00022729"/>
    </source>
</evidence>
<name>A0A345UM82_9BACT</name>
<gene>
    <name evidence="3" type="ORF">CYPRO_2342</name>
</gene>
<dbReference type="RefSeq" id="WP_114984758.1">
    <property type="nucleotide sequence ID" value="NZ_CP027806.1"/>
</dbReference>
<dbReference type="SUPFAM" id="SSF69318">
    <property type="entry name" value="Integrin alpha N-terminal domain"/>
    <property type="match status" value="2"/>
</dbReference>
<dbReference type="AlphaFoldDB" id="A0A345UM82"/>